<dbReference type="AlphaFoldDB" id="A0A078LBQ6"/>
<organism evidence="1">
    <name type="scientific">Citrobacter koseri</name>
    <name type="common">Citrobacter diversus</name>
    <dbReference type="NCBI Taxonomy" id="545"/>
    <lineage>
        <taxon>Bacteria</taxon>
        <taxon>Pseudomonadati</taxon>
        <taxon>Pseudomonadota</taxon>
        <taxon>Gammaproteobacteria</taxon>
        <taxon>Enterobacterales</taxon>
        <taxon>Enterobacteriaceae</taxon>
        <taxon>Citrobacter</taxon>
    </lineage>
</organism>
<protein>
    <submittedName>
        <fullName evidence="1">Phage T7 tail fibre protein</fullName>
    </submittedName>
</protein>
<name>A0A078LBQ6_CITKO</name>
<proteinExistence type="predicted"/>
<dbReference type="EMBL" id="LK931336">
    <property type="protein sequence ID" value="CDZ82526.1"/>
    <property type="molecule type" value="Genomic_DNA"/>
</dbReference>
<dbReference type="PATRIC" id="fig|545.12.peg.599"/>
<sequence length="753" mass="80506">MSVPNQTPYIIYNANGLTTVFPFEFYVISASDIQVTFNGVEITTGYSVSGVGNTGGGDVTFITPPAAGTVVMIERVVPTFRLTDYQDNGDLLADTVNKDFDRLWMAIQRYGIHLGLALRRPLFGGPFNAEGFRIANGGDPVDKQDFVTKNYVDSVSIVRALRVPEAFVPLLPPADYRANKLLAFNAAGSPIVVLPPSGSASDVMIELAKPTGASNIGYGDVTVAERLSYDVYFTGGSGATKEEIQAFLDENAGRNCNFPAGDFEIEWSMIPRNTTISGAKPVTVRSHSMRHEATTIETLLSDPGFTRFNLKGEPATHILTDVIEGGDDPAISTGLCCCDHGISINNVLLLGWRKRTDGAYEAPSLTGVDDPGAIACFSYGIFAPAVSGLNLSGTAVIGYFDKDAVLLDCSRSDQNNGSGNTFNIGGRINSQSMCDLSFDNFFLLPMDPKQPSQMENAISSYGLRLKGTDRDIRDGVKYPRGSDGYAENWIWGGTGTSDLFFSNFVIRGVYLDAAINSYETPENRMNDYATAGSGGGTTSVNGFPKEWQDGRGSKISFALGAIRVGNLYVNRVANVNFLSVYGEAGTFYMTNLTGRLAIVGSHMGLATGSGADITIPNVDGSMPSAYDRLFSANYLNLGTAQALRLGILFSSGSNSYLRPFRDGAVSLGTDGGVGSALRYRFSQIHSIQGSFGNITSPNNVIQALKPLRIPSYTTLTRPILNSADAGAQILDTTLGYAITWTGSAWKDGVGNIV</sequence>
<gene>
    <name evidence="1" type="ORF">BN1086_00604</name>
</gene>
<evidence type="ECO:0000313" key="1">
    <source>
        <dbReference type="EMBL" id="CDZ82526.1"/>
    </source>
</evidence>
<reference evidence="1" key="1">
    <citation type="submission" date="2014-06" db="EMBL/GenBank/DDBJ databases">
        <authorList>
            <person name="Urmite Genomes Urmite Genomes"/>
        </authorList>
    </citation>
    <scope>NUCLEOTIDE SEQUENCE</scope>
</reference>
<accession>A0A078LBQ6</accession>